<evidence type="ECO:0000313" key="2">
    <source>
        <dbReference type="Proteomes" id="UP000628710"/>
    </source>
</evidence>
<dbReference type="AlphaFoldDB" id="A0A934JSN7"/>
<proteinExistence type="predicted"/>
<dbReference type="EMBL" id="JAEMNX010000045">
    <property type="protein sequence ID" value="MBJ7540028.1"/>
    <property type="molecule type" value="Genomic_DNA"/>
</dbReference>
<dbReference type="RefSeq" id="WP_199470421.1">
    <property type="nucleotide sequence ID" value="NZ_JAEMNX010000045.1"/>
</dbReference>
<reference evidence="1" key="1">
    <citation type="submission" date="2020-12" db="EMBL/GenBank/DDBJ databases">
        <title>Marinomonas arctica sp. nov., a psychrotolerant bacterium isolated from the Arctic.</title>
        <authorList>
            <person name="Zhang Y."/>
        </authorList>
    </citation>
    <scope>NUCLEOTIDE SEQUENCE</scope>
    <source>
        <strain evidence="1">C1424</strain>
    </source>
</reference>
<keyword evidence="2" id="KW-1185">Reference proteome</keyword>
<evidence type="ECO:0000313" key="1">
    <source>
        <dbReference type="EMBL" id="MBJ7540028.1"/>
    </source>
</evidence>
<comment type="caution">
    <text evidence="1">The sequence shown here is derived from an EMBL/GenBank/DDBJ whole genome shotgun (WGS) entry which is preliminary data.</text>
</comment>
<protein>
    <submittedName>
        <fullName evidence="1">Uncharacterized protein</fullName>
    </submittedName>
</protein>
<sequence length="63" mass="6931">MATKQPSKPRQKYTVTSPYQCPNRKVWHAKGETVELLPCEADFLILGGKIALATTTAKQKGEA</sequence>
<organism evidence="1 2">
    <name type="scientific">Marinomonas transparens</name>
    <dbReference type="NCBI Taxonomy" id="2795388"/>
    <lineage>
        <taxon>Bacteria</taxon>
        <taxon>Pseudomonadati</taxon>
        <taxon>Pseudomonadota</taxon>
        <taxon>Gammaproteobacteria</taxon>
        <taxon>Oceanospirillales</taxon>
        <taxon>Oceanospirillaceae</taxon>
        <taxon>Marinomonas</taxon>
    </lineage>
</organism>
<name>A0A934JSN7_9GAMM</name>
<accession>A0A934JSN7</accession>
<gene>
    <name evidence="1" type="ORF">I8J31_20375</name>
</gene>
<dbReference type="Proteomes" id="UP000628710">
    <property type="component" value="Unassembled WGS sequence"/>
</dbReference>